<evidence type="ECO:0000256" key="1">
    <source>
        <dbReference type="ARBA" id="ARBA00022450"/>
    </source>
</evidence>
<name>A0A167BCV3_COLIC</name>
<keyword evidence="6" id="KW-1185">Reference proteome</keyword>
<keyword evidence="3" id="KW-0436">Ligase</keyword>
<dbReference type="InterPro" id="IPR042099">
    <property type="entry name" value="ANL_N_sf"/>
</dbReference>
<evidence type="ECO:0000256" key="2">
    <source>
        <dbReference type="ARBA" id="ARBA00022553"/>
    </source>
</evidence>
<dbReference type="InterPro" id="IPR036736">
    <property type="entry name" value="ACP-like_sf"/>
</dbReference>
<dbReference type="InterPro" id="IPR045851">
    <property type="entry name" value="AMP-bd_C_sf"/>
</dbReference>
<dbReference type="SUPFAM" id="SSF47336">
    <property type="entry name" value="ACP-like"/>
    <property type="match status" value="3"/>
</dbReference>
<dbReference type="InterPro" id="IPR020845">
    <property type="entry name" value="AMP-binding_CS"/>
</dbReference>
<dbReference type="EMBL" id="LFIW01001738">
    <property type="protein sequence ID" value="KZL81169.1"/>
    <property type="molecule type" value="Genomic_DNA"/>
</dbReference>
<feature type="region of interest" description="Disordered" evidence="4">
    <location>
        <begin position="2993"/>
        <end position="3012"/>
    </location>
</feature>
<dbReference type="PROSITE" id="PS50075">
    <property type="entry name" value="CARRIER"/>
    <property type="match status" value="3"/>
</dbReference>
<protein>
    <submittedName>
        <fullName evidence="5">Nonribosomal peptide</fullName>
    </submittedName>
</protein>
<dbReference type="SUPFAM" id="SSF56801">
    <property type="entry name" value="Acetyl-CoA synthetase-like"/>
    <property type="match status" value="2"/>
</dbReference>
<gene>
    <name evidence="5" type="ORF">CI238_11640</name>
</gene>
<organism evidence="5 6">
    <name type="scientific">Colletotrichum incanum</name>
    <name type="common">Soybean anthracnose fungus</name>
    <dbReference type="NCBI Taxonomy" id="1573173"/>
    <lineage>
        <taxon>Eukaryota</taxon>
        <taxon>Fungi</taxon>
        <taxon>Dikarya</taxon>
        <taxon>Ascomycota</taxon>
        <taxon>Pezizomycotina</taxon>
        <taxon>Sordariomycetes</taxon>
        <taxon>Hypocreomycetidae</taxon>
        <taxon>Glomerellales</taxon>
        <taxon>Glomerellaceae</taxon>
        <taxon>Colletotrichum</taxon>
        <taxon>Colletotrichum spaethianum species complex</taxon>
    </lineage>
</organism>
<evidence type="ECO:0000256" key="4">
    <source>
        <dbReference type="SAM" id="MobiDB-lite"/>
    </source>
</evidence>
<keyword evidence="2" id="KW-0597">Phosphoprotein</keyword>
<dbReference type="Gene3D" id="3.30.559.30">
    <property type="entry name" value="Nonribosomal peptide synthetase, condensation domain"/>
    <property type="match status" value="3"/>
</dbReference>
<dbReference type="SUPFAM" id="SSF52777">
    <property type="entry name" value="CoA-dependent acyltransferases"/>
    <property type="match status" value="6"/>
</dbReference>
<dbReference type="PROSITE" id="PS00455">
    <property type="entry name" value="AMP_BINDING"/>
    <property type="match status" value="2"/>
</dbReference>
<dbReference type="GO" id="GO:0016874">
    <property type="term" value="F:ligase activity"/>
    <property type="evidence" value="ECO:0007669"/>
    <property type="project" value="UniProtKB-KW"/>
</dbReference>
<dbReference type="GO" id="GO:0005737">
    <property type="term" value="C:cytoplasm"/>
    <property type="evidence" value="ECO:0007669"/>
    <property type="project" value="TreeGrafter"/>
</dbReference>
<comment type="caution">
    <text evidence="5">The sequence shown here is derived from an EMBL/GenBank/DDBJ whole genome shotgun (WGS) entry which is preliminary data.</text>
</comment>
<evidence type="ECO:0000313" key="5">
    <source>
        <dbReference type="EMBL" id="KZL81169.1"/>
    </source>
</evidence>
<keyword evidence="1" id="KW-0596">Phosphopantetheine</keyword>
<evidence type="ECO:0000313" key="6">
    <source>
        <dbReference type="Proteomes" id="UP000076584"/>
    </source>
</evidence>
<dbReference type="FunFam" id="3.30.300.30:FF:000015">
    <property type="entry name" value="Nonribosomal peptide synthase SidD"/>
    <property type="match status" value="2"/>
</dbReference>
<feature type="region of interest" description="Disordered" evidence="4">
    <location>
        <begin position="936"/>
        <end position="956"/>
    </location>
</feature>
<proteinExistence type="predicted"/>
<accession>A0A167BCV3</accession>
<feature type="compositionally biased region" description="Polar residues" evidence="4">
    <location>
        <begin position="946"/>
        <end position="955"/>
    </location>
</feature>
<dbReference type="STRING" id="1573173.A0A167BCV3"/>
<sequence>MTIEALAASYAEVLHINVNDIDSDSSFAALGGDSFDAIKVCQKCAERGLHVTFQQIICRPLRDVAALVSFDGKSPGYNVGGTRCDIQHHALFKLLPKDYDLSRIQEALSTRLGMNLGHVEDIYPCSTMQDNMLIGQKIYSSRLYKEKVLFEIPSWLGSLDSIKAAWEYILQRHQTLRTIYTEATCDPVESERLGDAVVLRSLPPVMKRERCCWHPECLNIRDNNEEDTCDEGYGIAETGAESSKNLTMMAATAAAHLNQMTVYSCCKSRAGDATVVQLVLNHMTVDAYSLTILLSELNAHLQGHAITPVKRPKYADYITYLMHGVEDTQDLDYWTDYLDGVEYCHLSTRSALLTHNQHCHENDEGSSAIAEVPLDGLSVMQSLRTLCRQTNSTIFNAIQAAWAIVLHMYLGAPSEVCFGYIASGRDLPIPGGTAGLVGPMINLLVCRVKDVKEKSLAQLMSSLRDDFQNALPHQCCSLRKVQRILGSTGGKMFNTIVTCFSSPSVGAEDHQSSSLGAIKLLESHNASDFDVVLKVIYSATAIRIRLAYSKTAFAESTAQDLCRNFGAVLERIISRRPSQLEVRAAELGTASPYNLDRIKSWNNQTLSAPHPPPACVHSLIEETIRRAPHAPAVYSWDGELDYQTLSRLSTFLARRICRLLGSGRTGAIIIPVCFEKSKWYPVAILGILKSGNAFCPIDLSNPESRVARIARRLEPYSSGLVICSQKQRHRFTGIGECTLVVDEWLLQDMDRFSLPSRSSGLPNPLGSPDDTAYVIFTSGSTGEPKGVVVSHKAYAFAARAHSSSILLRADSRVLQFASYGFDTSIEDHLTTLCVGACLCVPSEEDRLNIGGSPEDGLAGFVVRSGANWAHLTPSVAGLLAAARFPSLKTMVLGGEPVTSGNIQEWGHSSSPFDTRLVQVYGPSECCVTTTTGPVLGGSSSNSSNSQPISEPTSNIGKPLPGCAAWIVSPDDPNVLSPVGAVGELVVEGPILAEGYLEELLPSSAGEEKSSISSYSISSCSAFVKGLSWAPEKRLYRTGDLVRYGHDGNIHFVGRKGDQVKVHGQRVDIGEVQEALAQTRLSQFAIIVPDGGPGAGRLVAIICPVLTETSSTYSNISTTNDINSIKNNRIWRPVLMQEGWAGIIQSIRDSLLDHLPTYMVPELWLVVSERLPTTGSSAKLDRRKMQNYLRDLTPEDYRYLLTRMSSSSSSSSMLKDQRQGTEAELVMRQVWSHVLGIPEFQISWSSSFFYLGGDSVSAMTVSSMARERGLQVTVADIMRHRTLERLMGMEPRHQPKELPYGPPQSLYPSSSPPSPLPLSSVSSLGETAATDNMLDVINKASPQESAPFKLSPVQQLHFLAAPGGDSLNQQTMVVKITRPIDHGQLVDGLTALLRAHPMLRARFSATPSTLGLLCPKFAVSWQQRFEPTESLDRAAARFGGFRIRFHSQNRPKDIWYVTECIKDAKCAIDIIKGPLVAVDLFNGTSEAKTEEQQGLMSITIHHLVVDAVSWRILLDQLENWLTTGRQIPPESTSFRDHCVTTHLQEQNVPTEQLPESFLMGSALAQRWQMSDMPNTFGTVEKRKVGFGLAETRDLLSMCESVECDLADALCAAVIHTFIVTFKRPPALWAEVHGRDGFNKTKSDFSDTVGWFTTFCPIAISLTQPQSTSSVAPSRSHKILLKEVGRLRRDGRLRRIFPSHMALAASSSLRHDEPKKDGDCALLPHLPMMEVVVNHLGAFQQTERLGSLFRRCPEMLQTSISQLRQEQRKTSNRHSLISILSVLQDGKLSVEMEWSKNMCCQSELLDWASLLDDWLRSGSPDEPWMMDHVRDSSLVAATSCPQQSLPTTIDIDTNNLQRMLLSLEENCGLGRDILEAIYPCSPLQESLMLSQMRASQNQKLYHQGFLFQIYPINNNIRVDPTKLADAWLAVTAKHAILRTVFYQENEGTGAFYQVVLRPGFFTPQIEINELEDDSETGLSALWALRDRNVKASLADAADVCTSTCSPSNGRLLHHALEIYITSAGAVYCLLRKNHLLTDAATSRILIHDFLAIAASLCDPASRAAHQLETSSQVSFAEYIAFVCRQREQLGVSTQYWANFLEGSTACHFPSSCSNIPATTIPTTYNKRTCSLFFDNNNRRNKDAEEYVDGDLLSRACHRHGLTASVIFQAAWALTLRAFLNRADVLFGILVSGRDAPVQGALHIAGPMAVVLPARARIHDTTSEESLSSPTLLQLARDLQANYLNHLDHQHVPLAAIQHTAPGSSSTGGQHLFNTILNVQAVGSRGPLRRGGEDQSVDSGVLGGKLLHVHDASEFDIALSVSCETNEFFGVTIEYPNSFMTTQKADSIIEAFKTAVMALVNNPSAEVAATSLLSKSEETLLRSWNSSNRLEVNDRCVHELVQETCARRSSHPAICSWDGNLTFLELDKLSASLAHTIISLFGGHSRAAGAVVALIFEKSMWAVVAMLAVARTGAAFVHIDPDGPRNRAKTMLEKTRATLCLTSPLQMCRQDMFSPLTLFIMDESVTVLAVDRSVVKLNPGGGESEGAATAASLPSVRPSSTFYIIFTSGSTGVPKGVVVPHKSFCSAVAANLSSFEMTSHSRVLQFAHYSFDESLEETFHALVAGACVCIPSDEERLADLPDFIHRIGVTWAALTPSFLRTLQPGDTRLRSLEFITVEGEPMTQALVDMWTTGSGSSAPDRPVTELQEDARGRRPRIKASYGPTECSVTSTISKPFTADSDAANIGWPLGCRAWVVDPKNYHTLLPIGAIGELLIDGPIVSTGYLDDAVQTDQSFVLPPAWSSRFIIDNDDWSTNQLRRLYKTGDLVCHADDGSLLFVGRRQDQSLFKIRGQRVELGEIQANLDRLTQIRHSIVVVPPSGLLVNRLVAVVALAAAPAGCREEETSTTCSSSEYPKLVSDDAMKSSLSLEEMTVGDLAAVRSGLAAVLPHYMLPEAWLVLDQVPMQPSLKLDRQKVLSLVQGLDQASVDAGLRLANSTNGRWPTTTDDDDQDAASSEREVEIRSIWARVLGLAPEQVSIHQPFFSLGGDSIHAIKAAQSCRAAKVQCTLKDIMANPTVRQLACVIDAR</sequence>
<dbReference type="InterPro" id="IPR023213">
    <property type="entry name" value="CAT-like_dom_sf"/>
</dbReference>
<feature type="region of interest" description="Disordered" evidence="4">
    <location>
        <begin position="1286"/>
        <end position="1322"/>
    </location>
</feature>
<dbReference type="InterPro" id="IPR009081">
    <property type="entry name" value="PP-bd_ACP"/>
</dbReference>
<dbReference type="OrthoDB" id="416786at2759"/>
<dbReference type="InterPro" id="IPR000873">
    <property type="entry name" value="AMP-dep_synth/lig_dom"/>
</dbReference>
<dbReference type="GO" id="GO:0044550">
    <property type="term" value="P:secondary metabolite biosynthetic process"/>
    <property type="evidence" value="ECO:0007669"/>
    <property type="project" value="TreeGrafter"/>
</dbReference>
<dbReference type="GO" id="GO:0043041">
    <property type="term" value="P:amino acid activation for nonribosomal peptide biosynthetic process"/>
    <property type="evidence" value="ECO:0007669"/>
    <property type="project" value="TreeGrafter"/>
</dbReference>
<dbReference type="Gene3D" id="3.30.300.30">
    <property type="match status" value="2"/>
</dbReference>
<dbReference type="PANTHER" id="PTHR45527:SF12">
    <property type="entry name" value="NONRIBOSOMAL PEPTIDE SYNTHETASE IVOA"/>
    <property type="match status" value="1"/>
</dbReference>
<dbReference type="CDD" id="cd05918">
    <property type="entry name" value="A_NRPS_SidN3_like"/>
    <property type="match status" value="2"/>
</dbReference>
<dbReference type="Gene3D" id="3.30.559.10">
    <property type="entry name" value="Chloramphenicol acetyltransferase-like domain"/>
    <property type="match status" value="3"/>
</dbReference>
<dbReference type="Gene3D" id="1.10.1200.10">
    <property type="entry name" value="ACP-like"/>
    <property type="match status" value="3"/>
</dbReference>
<dbReference type="InterPro" id="IPR001242">
    <property type="entry name" value="Condensation_dom"/>
</dbReference>
<dbReference type="Pfam" id="PF00501">
    <property type="entry name" value="AMP-binding"/>
    <property type="match status" value="2"/>
</dbReference>
<dbReference type="GO" id="GO:0031177">
    <property type="term" value="F:phosphopantetheine binding"/>
    <property type="evidence" value="ECO:0007669"/>
    <property type="project" value="TreeGrafter"/>
</dbReference>
<dbReference type="PANTHER" id="PTHR45527">
    <property type="entry name" value="NONRIBOSOMAL PEPTIDE SYNTHETASE"/>
    <property type="match status" value="1"/>
</dbReference>
<evidence type="ECO:0000256" key="3">
    <source>
        <dbReference type="ARBA" id="ARBA00022598"/>
    </source>
</evidence>
<reference evidence="5 6" key="1">
    <citation type="submission" date="2015-06" db="EMBL/GenBank/DDBJ databases">
        <title>Survival trade-offs in plant roots during colonization by closely related pathogenic and mutualistic fungi.</title>
        <authorList>
            <person name="Hacquard S."/>
            <person name="Kracher B."/>
            <person name="Hiruma K."/>
            <person name="Weinman A."/>
            <person name="Muench P."/>
            <person name="Garrido Oter R."/>
            <person name="Ver Loren van Themaat E."/>
            <person name="Dallerey J.-F."/>
            <person name="Damm U."/>
            <person name="Henrissat B."/>
            <person name="Lespinet O."/>
            <person name="Thon M."/>
            <person name="Kemen E."/>
            <person name="McHardy A.C."/>
            <person name="Schulze-Lefert P."/>
            <person name="O'Connell R.J."/>
        </authorList>
    </citation>
    <scope>NUCLEOTIDE SEQUENCE [LARGE SCALE GENOMIC DNA]</scope>
    <source>
        <strain evidence="5 6">MAFF 238704</strain>
    </source>
</reference>
<dbReference type="Pfam" id="PF00550">
    <property type="entry name" value="PP-binding"/>
    <property type="match status" value="3"/>
</dbReference>
<dbReference type="Proteomes" id="UP000076584">
    <property type="component" value="Unassembled WGS sequence"/>
</dbReference>
<dbReference type="Pfam" id="PF00668">
    <property type="entry name" value="Condensation"/>
    <property type="match status" value="3"/>
</dbReference>
<dbReference type="Gene3D" id="3.40.50.12780">
    <property type="entry name" value="N-terminal domain of ligase-like"/>
    <property type="match status" value="2"/>
</dbReference>